<sequence length="187" mass="19071">MQQTSARARWASAGAGQPGRGILCAAVALALALAGAGCATTERAEVASLADGTRPAPAASAEPSADVSGDPVRLVECVAEHGIDMPMPVEEGTTFTYTYPEDVAASEFEAALAACDAYLPGGGEPADTDPETISRLRELAECMRAEGIAGYPDPGPDGIIRMEPDSGIDVTTPEYQAAQEACAGAER</sequence>
<reference evidence="2" key="1">
    <citation type="submission" date="2024-05" db="EMBL/GenBank/DDBJ databases">
        <authorList>
            <person name="Yu L."/>
        </authorList>
    </citation>
    <scope>NUCLEOTIDE SEQUENCE</scope>
    <source>
        <strain evidence="2">G08B096</strain>
    </source>
</reference>
<name>A0AAU7W8J0_9MICO</name>
<organism evidence="2">
    <name type="scientific">Agromyces sp. G08B096</name>
    <dbReference type="NCBI Taxonomy" id="3156399"/>
    <lineage>
        <taxon>Bacteria</taxon>
        <taxon>Bacillati</taxon>
        <taxon>Actinomycetota</taxon>
        <taxon>Actinomycetes</taxon>
        <taxon>Micrococcales</taxon>
        <taxon>Microbacteriaceae</taxon>
        <taxon>Agromyces</taxon>
    </lineage>
</organism>
<protein>
    <submittedName>
        <fullName evidence="2">Uncharacterized protein</fullName>
    </submittedName>
</protein>
<feature type="compositionally biased region" description="Low complexity" evidence="1">
    <location>
        <begin position="55"/>
        <end position="65"/>
    </location>
</feature>
<proteinExistence type="predicted"/>
<dbReference type="RefSeq" id="WP_350348760.1">
    <property type="nucleotide sequence ID" value="NZ_CP158374.1"/>
</dbReference>
<gene>
    <name evidence="2" type="ORF">ABIQ69_02170</name>
</gene>
<accession>A0AAU7W8J0</accession>
<evidence type="ECO:0000313" key="2">
    <source>
        <dbReference type="EMBL" id="XBX82744.1"/>
    </source>
</evidence>
<dbReference type="AlphaFoldDB" id="A0AAU7W8J0"/>
<dbReference type="EMBL" id="CP158374">
    <property type="protein sequence ID" value="XBX82744.1"/>
    <property type="molecule type" value="Genomic_DNA"/>
</dbReference>
<evidence type="ECO:0000256" key="1">
    <source>
        <dbReference type="SAM" id="MobiDB-lite"/>
    </source>
</evidence>
<feature type="region of interest" description="Disordered" evidence="1">
    <location>
        <begin position="50"/>
        <end position="69"/>
    </location>
</feature>